<dbReference type="eggNOG" id="COG3620">
    <property type="taxonomic scope" value="Bacteria"/>
</dbReference>
<reference evidence="3 4" key="1">
    <citation type="submission" date="2011-09" db="EMBL/GenBank/DDBJ databases">
        <title>The draft genome of Treponema saccharophilum DSM 2985.</title>
        <authorList>
            <consortium name="US DOE Joint Genome Institute (JGI-PGF)"/>
            <person name="Lucas S."/>
            <person name="Copeland A."/>
            <person name="Lapidus A."/>
            <person name="Glavina del Rio T."/>
            <person name="Dalin E."/>
            <person name="Tice H."/>
            <person name="Bruce D."/>
            <person name="Goodwin L."/>
            <person name="Pitluck S."/>
            <person name="Peters L."/>
            <person name="Kyrpides N."/>
            <person name="Mavromatis K."/>
            <person name="Ivanova N."/>
            <person name="Markowitz V."/>
            <person name="Cheng J.-F."/>
            <person name="Hugenholtz P."/>
            <person name="Woyke T."/>
            <person name="Wu D."/>
            <person name="Gronow S."/>
            <person name="Wellnitz S."/>
            <person name="Brambilla E."/>
            <person name="Klenk H.-P."/>
            <person name="Eisen J.A."/>
        </authorList>
    </citation>
    <scope>NUCLEOTIDE SEQUENCE [LARGE SCALE GENOMIC DNA]</scope>
    <source>
        <strain evidence="3 4">DSM 2985</strain>
    </source>
</reference>
<dbReference type="STRING" id="907348.TresaDRAFT_2010"/>
<dbReference type="CDD" id="cd00093">
    <property type="entry name" value="HTH_XRE"/>
    <property type="match status" value="1"/>
</dbReference>
<dbReference type="PROSITE" id="PS50943">
    <property type="entry name" value="HTH_CROC1"/>
    <property type="match status" value="1"/>
</dbReference>
<dbReference type="GO" id="GO:0003677">
    <property type="term" value="F:DNA binding"/>
    <property type="evidence" value="ECO:0007669"/>
    <property type="project" value="UniProtKB-KW"/>
</dbReference>
<keyword evidence="1" id="KW-0238">DNA-binding</keyword>
<proteinExistence type="predicted"/>
<dbReference type="PANTHER" id="PTHR46797">
    <property type="entry name" value="HTH-TYPE TRANSCRIPTIONAL REGULATOR"/>
    <property type="match status" value="1"/>
</dbReference>
<dbReference type="AlphaFoldDB" id="H7EL89"/>
<name>H7EL89_9SPIR</name>
<dbReference type="SUPFAM" id="SSF47413">
    <property type="entry name" value="lambda repressor-like DNA-binding domains"/>
    <property type="match status" value="1"/>
</dbReference>
<accession>H7EL89</accession>
<dbReference type="EMBL" id="AGRW01000048">
    <property type="protein sequence ID" value="EIC01621.1"/>
    <property type="molecule type" value="Genomic_DNA"/>
</dbReference>
<comment type="caution">
    <text evidence="3">The sequence shown here is derived from an EMBL/GenBank/DDBJ whole genome shotgun (WGS) entry which is preliminary data.</text>
</comment>
<dbReference type="Gene3D" id="1.10.260.40">
    <property type="entry name" value="lambda repressor-like DNA-binding domains"/>
    <property type="match status" value="1"/>
</dbReference>
<dbReference type="SMART" id="SM00530">
    <property type="entry name" value="HTH_XRE"/>
    <property type="match status" value="1"/>
</dbReference>
<feature type="domain" description="HTH cro/C1-type" evidence="2">
    <location>
        <begin position="3"/>
        <end position="57"/>
    </location>
</feature>
<dbReference type="InterPro" id="IPR001387">
    <property type="entry name" value="Cro/C1-type_HTH"/>
</dbReference>
<organism evidence="3 4">
    <name type="scientific">Treponema saccharophilum DSM 2985</name>
    <dbReference type="NCBI Taxonomy" id="907348"/>
    <lineage>
        <taxon>Bacteria</taxon>
        <taxon>Pseudomonadati</taxon>
        <taxon>Spirochaetota</taxon>
        <taxon>Spirochaetia</taxon>
        <taxon>Spirochaetales</taxon>
        <taxon>Treponemataceae</taxon>
        <taxon>Treponema</taxon>
    </lineage>
</organism>
<keyword evidence="4" id="KW-1185">Reference proteome</keyword>
<evidence type="ECO:0000313" key="3">
    <source>
        <dbReference type="EMBL" id="EIC01621.1"/>
    </source>
</evidence>
<dbReference type="GO" id="GO:0005829">
    <property type="term" value="C:cytosol"/>
    <property type="evidence" value="ECO:0007669"/>
    <property type="project" value="TreeGrafter"/>
</dbReference>
<dbReference type="GO" id="GO:0003700">
    <property type="term" value="F:DNA-binding transcription factor activity"/>
    <property type="evidence" value="ECO:0007669"/>
    <property type="project" value="TreeGrafter"/>
</dbReference>
<gene>
    <name evidence="3" type="ORF">TresaDRAFT_2010</name>
</gene>
<sequence>MNVKYYREQRRISQLDLAMLCDCGNGTIGGIESGKAKPSFDMMIKIAEALKVNPADLFIRDSSRSKVELKDSLKTYFDTILARL</sequence>
<dbReference type="Proteomes" id="UP000003571">
    <property type="component" value="Unassembled WGS sequence"/>
</dbReference>
<evidence type="ECO:0000313" key="4">
    <source>
        <dbReference type="Proteomes" id="UP000003571"/>
    </source>
</evidence>
<dbReference type="InterPro" id="IPR050807">
    <property type="entry name" value="TransReg_Diox_bact_type"/>
</dbReference>
<dbReference type="PANTHER" id="PTHR46797:SF1">
    <property type="entry name" value="METHYLPHOSPHONATE SYNTHASE"/>
    <property type="match status" value="1"/>
</dbReference>
<dbReference type="InterPro" id="IPR010982">
    <property type="entry name" value="Lambda_DNA-bd_dom_sf"/>
</dbReference>
<dbReference type="PATRIC" id="fig|907348.3.peg.1673"/>
<protein>
    <submittedName>
        <fullName evidence="3">Helix-turn-helix domain protein</fullName>
    </submittedName>
</protein>
<evidence type="ECO:0000259" key="2">
    <source>
        <dbReference type="PROSITE" id="PS50943"/>
    </source>
</evidence>
<dbReference type="Pfam" id="PF01381">
    <property type="entry name" value="HTH_3"/>
    <property type="match status" value="1"/>
</dbReference>
<evidence type="ECO:0000256" key="1">
    <source>
        <dbReference type="ARBA" id="ARBA00023125"/>
    </source>
</evidence>